<gene>
    <name evidence="2" type="ORF">BO94DRAFT_461507</name>
</gene>
<protein>
    <submittedName>
        <fullName evidence="2">Uncharacterized protein</fullName>
    </submittedName>
</protein>
<evidence type="ECO:0000256" key="1">
    <source>
        <dbReference type="SAM" id="MobiDB-lite"/>
    </source>
</evidence>
<dbReference type="EMBL" id="MSFK01000008">
    <property type="protein sequence ID" value="PWY91954.1"/>
    <property type="molecule type" value="Genomic_DNA"/>
</dbReference>
<organism evidence="2 3">
    <name type="scientific">Aspergillus sclerotioniger CBS 115572</name>
    <dbReference type="NCBI Taxonomy" id="1450535"/>
    <lineage>
        <taxon>Eukaryota</taxon>
        <taxon>Fungi</taxon>
        <taxon>Dikarya</taxon>
        <taxon>Ascomycota</taxon>
        <taxon>Pezizomycotina</taxon>
        <taxon>Eurotiomycetes</taxon>
        <taxon>Eurotiomycetidae</taxon>
        <taxon>Eurotiales</taxon>
        <taxon>Aspergillaceae</taxon>
        <taxon>Aspergillus</taxon>
        <taxon>Aspergillus subgen. Circumdati</taxon>
    </lineage>
</organism>
<feature type="region of interest" description="Disordered" evidence="1">
    <location>
        <begin position="193"/>
        <end position="226"/>
    </location>
</feature>
<dbReference type="GO" id="GO:0007131">
    <property type="term" value="P:reciprocal meiotic recombination"/>
    <property type="evidence" value="ECO:0007669"/>
    <property type="project" value="InterPro"/>
</dbReference>
<dbReference type="InterPro" id="IPR004354">
    <property type="entry name" value="Meiotic_Rec114"/>
</dbReference>
<feature type="compositionally biased region" description="Low complexity" evidence="1">
    <location>
        <begin position="200"/>
        <end position="212"/>
    </location>
</feature>
<dbReference type="Pfam" id="PF03525">
    <property type="entry name" value="Meiotic_rec114"/>
    <property type="match status" value="1"/>
</dbReference>
<proteinExistence type="predicted"/>
<dbReference type="Proteomes" id="UP000246702">
    <property type="component" value="Unassembled WGS sequence"/>
</dbReference>
<evidence type="ECO:0000313" key="2">
    <source>
        <dbReference type="EMBL" id="PWY91954.1"/>
    </source>
</evidence>
<evidence type="ECO:0000313" key="3">
    <source>
        <dbReference type="Proteomes" id="UP000246702"/>
    </source>
</evidence>
<dbReference type="OrthoDB" id="5360255at2759"/>
<dbReference type="GeneID" id="37110077"/>
<accession>A0A317WZY4</accession>
<sequence length="226" mass="24644">MNPLSQQPPDSTTLARLSLAKFSHTTTSLNHRGPLHWSHVMGNGNLIGIFEKRAMTSFTPDRVLLKVLGVHETLEEIDLTHFAIESGNITHFSQSAASKPIFAVVVKLPCLAVKYPRGNMVHRFQIKFSFDRDFYTALAILSDMKCPFSEASVGSMRKLTSSQWNSGSIECGSIAREPTYGLGMPGSSASHPVTLFQHPSTTSTSGSSSSVTAGKYPRLPMTDIKT</sequence>
<dbReference type="AlphaFoldDB" id="A0A317WZY4"/>
<name>A0A317WZY4_9EURO</name>
<dbReference type="RefSeq" id="XP_025469682.1">
    <property type="nucleotide sequence ID" value="XM_025607934.1"/>
</dbReference>
<comment type="caution">
    <text evidence="2">The sequence shown here is derived from an EMBL/GenBank/DDBJ whole genome shotgun (WGS) entry which is preliminary data.</text>
</comment>
<keyword evidence="3" id="KW-1185">Reference proteome</keyword>
<reference evidence="2 3" key="1">
    <citation type="submission" date="2016-12" db="EMBL/GenBank/DDBJ databases">
        <title>The genomes of Aspergillus section Nigri reveals drivers in fungal speciation.</title>
        <authorList>
            <consortium name="DOE Joint Genome Institute"/>
            <person name="Vesth T.C."/>
            <person name="Nybo J."/>
            <person name="Theobald S."/>
            <person name="Brandl J."/>
            <person name="Frisvad J.C."/>
            <person name="Nielsen K.F."/>
            <person name="Lyhne E.K."/>
            <person name="Kogle M.E."/>
            <person name="Kuo A."/>
            <person name="Riley R."/>
            <person name="Clum A."/>
            <person name="Nolan M."/>
            <person name="Lipzen A."/>
            <person name="Salamov A."/>
            <person name="Henrissat B."/>
            <person name="Wiebenga A."/>
            <person name="De Vries R.P."/>
            <person name="Grigoriev I.V."/>
            <person name="Mortensen U.H."/>
            <person name="Andersen M.R."/>
            <person name="Baker S.E."/>
        </authorList>
    </citation>
    <scope>NUCLEOTIDE SEQUENCE [LARGE SCALE GENOMIC DNA]</scope>
    <source>
        <strain evidence="2 3">CBS 115572</strain>
    </source>
</reference>